<feature type="transmembrane region" description="Helical" evidence="7">
    <location>
        <begin position="176"/>
        <end position="195"/>
    </location>
</feature>
<keyword evidence="3 7" id="KW-0812">Transmembrane</keyword>
<dbReference type="InterPro" id="IPR022837">
    <property type="entry name" value="MsrQ-like"/>
</dbReference>
<comment type="subcellular location">
    <subcellularLocation>
        <location evidence="1">Membrane</location>
        <topology evidence="1">Multi-pass membrane protein</topology>
    </subcellularLocation>
</comment>
<evidence type="ECO:0000256" key="5">
    <source>
        <dbReference type="ARBA" id="ARBA00023004"/>
    </source>
</evidence>
<feature type="transmembrane region" description="Helical" evidence="7">
    <location>
        <begin position="85"/>
        <end position="103"/>
    </location>
</feature>
<evidence type="ECO:0000256" key="2">
    <source>
        <dbReference type="ARBA" id="ARBA00022448"/>
    </source>
</evidence>
<proteinExistence type="predicted"/>
<keyword evidence="2" id="KW-0813">Transport</keyword>
<gene>
    <name evidence="9" type="primary">yedZ_1</name>
    <name evidence="9" type="ORF">PAM7971_01680</name>
</gene>
<organism evidence="9 10">
    <name type="scientific">Pacificibacter marinus</name>
    <dbReference type="NCBI Taxonomy" id="658057"/>
    <lineage>
        <taxon>Bacteria</taxon>
        <taxon>Pseudomonadati</taxon>
        <taxon>Pseudomonadota</taxon>
        <taxon>Alphaproteobacteria</taxon>
        <taxon>Rhodobacterales</taxon>
        <taxon>Roseobacteraceae</taxon>
        <taxon>Pacificibacter</taxon>
    </lineage>
</organism>
<evidence type="ECO:0000313" key="10">
    <source>
        <dbReference type="Proteomes" id="UP000193307"/>
    </source>
</evidence>
<keyword evidence="6 7" id="KW-0472">Membrane</keyword>
<feature type="transmembrane region" description="Helical" evidence="7">
    <location>
        <begin position="154"/>
        <end position="170"/>
    </location>
</feature>
<evidence type="ECO:0000256" key="3">
    <source>
        <dbReference type="ARBA" id="ARBA00022692"/>
    </source>
</evidence>
<dbReference type="GO" id="GO:0005886">
    <property type="term" value="C:plasma membrane"/>
    <property type="evidence" value="ECO:0007669"/>
    <property type="project" value="TreeGrafter"/>
</dbReference>
<evidence type="ECO:0000256" key="1">
    <source>
        <dbReference type="ARBA" id="ARBA00004141"/>
    </source>
</evidence>
<dbReference type="PANTHER" id="PTHR36964">
    <property type="entry name" value="PROTEIN-METHIONINE-SULFOXIDE REDUCTASE HEME-BINDING SUBUNIT MSRQ"/>
    <property type="match status" value="1"/>
</dbReference>
<evidence type="ECO:0000259" key="8">
    <source>
        <dbReference type="Pfam" id="PF01794"/>
    </source>
</evidence>
<dbReference type="GO" id="GO:0020037">
    <property type="term" value="F:heme binding"/>
    <property type="evidence" value="ECO:0007669"/>
    <property type="project" value="TreeGrafter"/>
</dbReference>
<keyword evidence="10" id="KW-1185">Reference proteome</keyword>
<feature type="domain" description="Ferric oxidoreductase" evidence="8">
    <location>
        <begin position="50"/>
        <end position="163"/>
    </location>
</feature>
<dbReference type="Pfam" id="PF01794">
    <property type="entry name" value="Ferric_reduct"/>
    <property type="match status" value="1"/>
</dbReference>
<keyword evidence="5" id="KW-0408">Iron</keyword>
<feature type="transmembrane region" description="Helical" evidence="7">
    <location>
        <begin position="12"/>
        <end position="32"/>
    </location>
</feature>
<evidence type="ECO:0000313" key="9">
    <source>
        <dbReference type="EMBL" id="SLN37974.1"/>
    </source>
</evidence>
<protein>
    <submittedName>
        <fullName evidence="9">Sulfoxide reductase heme-binding subunit YedZ</fullName>
    </submittedName>
</protein>
<feature type="transmembrane region" description="Helical" evidence="7">
    <location>
        <begin position="52"/>
        <end position="73"/>
    </location>
</feature>
<reference evidence="9 10" key="1">
    <citation type="submission" date="2017-03" db="EMBL/GenBank/DDBJ databases">
        <authorList>
            <person name="Afonso C.L."/>
            <person name="Miller P.J."/>
            <person name="Scott M.A."/>
            <person name="Spackman E."/>
            <person name="Goraichik I."/>
            <person name="Dimitrov K.M."/>
            <person name="Suarez D.L."/>
            <person name="Swayne D.E."/>
        </authorList>
    </citation>
    <scope>NUCLEOTIDE SEQUENCE [LARGE SCALE GENOMIC DNA]</scope>
    <source>
        <strain evidence="9 10">CECT 7971</strain>
    </source>
</reference>
<dbReference type="GO" id="GO:0016679">
    <property type="term" value="F:oxidoreductase activity, acting on diphenols and related substances as donors"/>
    <property type="evidence" value="ECO:0007669"/>
    <property type="project" value="TreeGrafter"/>
</dbReference>
<dbReference type="STRING" id="658057.SAMN04488032_103127"/>
<evidence type="ECO:0000256" key="7">
    <source>
        <dbReference type="SAM" id="Phobius"/>
    </source>
</evidence>
<keyword evidence="4 7" id="KW-1133">Transmembrane helix</keyword>
<dbReference type="EMBL" id="FWFW01000004">
    <property type="protein sequence ID" value="SLN37974.1"/>
    <property type="molecule type" value="Genomic_DNA"/>
</dbReference>
<name>A0A1Y5SDA0_9RHOB</name>
<dbReference type="Proteomes" id="UP000193307">
    <property type="component" value="Unassembled WGS sequence"/>
</dbReference>
<dbReference type="GO" id="GO:0010181">
    <property type="term" value="F:FMN binding"/>
    <property type="evidence" value="ECO:0007669"/>
    <property type="project" value="TreeGrafter"/>
</dbReference>
<evidence type="ECO:0000256" key="6">
    <source>
        <dbReference type="ARBA" id="ARBA00023136"/>
    </source>
</evidence>
<dbReference type="AlphaFoldDB" id="A0A1Y5SDA0"/>
<sequence length="207" mass="23374">MKVTSMSLIKSFFNSPYTFWGILTLPAIPMVIGLTSGDPEAVHQLLHPTGEFAARFMIIAMMITPLMMLFKGWRGPRWLMKRRRYLGVAAFGYALAHTILYLVDEGAVAFSGGEMSKLYIWSGWLAFLIFLPLAVTSTDGWVRKLGPRWKTLQRGVYGAAVLTLLHWAALHDWGGVGAAMVHFVPLIALETYRLVYNVRRRRVRVSI</sequence>
<feature type="transmembrane region" description="Helical" evidence="7">
    <location>
        <begin position="118"/>
        <end position="142"/>
    </location>
</feature>
<dbReference type="InterPro" id="IPR013130">
    <property type="entry name" value="Fe3_Rdtase_TM_dom"/>
</dbReference>
<accession>A0A1Y5SDA0</accession>
<evidence type="ECO:0000256" key="4">
    <source>
        <dbReference type="ARBA" id="ARBA00022989"/>
    </source>
</evidence>
<dbReference type="PANTHER" id="PTHR36964:SF1">
    <property type="entry name" value="PROTEIN-METHIONINE-SULFOXIDE REDUCTASE HEME-BINDING SUBUNIT MSRQ"/>
    <property type="match status" value="1"/>
</dbReference>